<feature type="transmembrane region" description="Helical" evidence="1">
    <location>
        <begin position="28"/>
        <end position="49"/>
    </location>
</feature>
<sequence>MSLHDFESAVIEFLRKFANFVLAHPANIVTLGVLLLAIVHAIDQLYGAYLRVRRHSRGLLLLIDKYVESAVFLHTQHLKNTS</sequence>
<organism evidence="2 3">
    <name type="scientific">Oculimacula yallundae</name>
    <dbReference type="NCBI Taxonomy" id="86028"/>
    <lineage>
        <taxon>Eukaryota</taxon>
        <taxon>Fungi</taxon>
        <taxon>Dikarya</taxon>
        <taxon>Ascomycota</taxon>
        <taxon>Pezizomycotina</taxon>
        <taxon>Leotiomycetes</taxon>
        <taxon>Helotiales</taxon>
        <taxon>Ploettnerulaceae</taxon>
        <taxon>Oculimacula</taxon>
    </lineage>
</organism>
<comment type="caution">
    <text evidence="2">The sequence shown here is derived from an EMBL/GenBank/DDBJ whole genome shotgun (WGS) entry which is preliminary data.</text>
</comment>
<evidence type="ECO:0000313" key="2">
    <source>
        <dbReference type="EMBL" id="KAL2064036.1"/>
    </source>
</evidence>
<keyword evidence="1" id="KW-1133">Transmembrane helix</keyword>
<evidence type="ECO:0000313" key="3">
    <source>
        <dbReference type="Proteomes" id="UP001595075"/>
    </source>
</evidence>
<proteinExistence type="predicted"/>
<name>A0ABR4C3U1_9HELO</name>
<keyword evidence="1" id="KW-0472">Membrane</keyword>
<reference evidence="2 3" key="1">
    <citation type="journal article" date="2024" name="Commun. Biol.">
        <title>Comparative genomic analysis of thermophilic fungi reveals convergent evolutionary adaptations and gene losses.</title>
        <authorList>
            <person name="Steindorff A.S."/>
            <person name="Aguilar-Pontes M.V."/>
            <person name="Robinson A.J."/>
            <person name="Andreopoulos B."/>
            <person name="LaButti K."/>
            <person name="Kuo A."/>
            <person name="Mondo S."/>
            <person name="Riley R."/>
            <person name="Otillar R."/>
            <person name="Haridas S."/>
            <person name="Lipzen A."/>
            <person name="Grimwood J."/>
            <person name="Schmutz J."/>
            <person name="Clum A."/>
            <person name="Reid I.D."/>
            <person name="Moisan M.C."/>
            <person name="Butler G."/>
            <person name="Nguyen T.T.M."/>
            <person name="Dewar K."/>
            <person name="Conant G."/>
            <person name="Drula E."/>
            <person name="Henrissat B."/>
            <person name="Hansel C."/>
            <person name="Singer S."/>
            <person name="Hutchinson M.I."/>
            <person name="de Vries R.P."/>
            <person name="Natvig D.O."/>
            <person name="Powell A.J."/>
            <person name="Tsang A."/>
            <person name="Grigoriev I.V."/>
        </authorList>
    </citation>
    <scope>NUCLEOTIDE SEQUENCE [LARGE SCALE GENOMIC DNA]</scope>
    <source>
        <strain evidence="2 3">CBS 494.80</strain>
    </source>
</reference>
<gene>
    <name evidence="2" type="ORF">VTL71DRAFT_4530</name>
</gene>
<accession>A0ABR4C3U1</accession>
<protein>
    <submittedName>
        <fullName evidence="2">Uncharacterized protein</fullName>
    </submittedName>
</protein>
<keyword evidence="1" id="KW-0812">Transmembrane</keyword>
<dbReference type="EMBL" id="JAZHXI010000014">
    <property type="protein sequence ID" value="KAL2064036.1"/>
    <property type="molecule type" value="Genomic_DNA"/>
</dbReference>
<keyword evidence="3" id="KW-1185">Reference proteome</keyword>
<evidence type="ECO:0000256" key="1">
    <source>
        <dbReference type="SAM" id="Phobius"/>
    </source>
</evidence>
<dbReference type="Proteomes" id="UP001595075">
    <property type="component" value="Unassembled WGS sequence"/>
</dbReference>